<organism evidence="1 2">
    <name type="scientific">Parascaris equorum</name>
    <name type="common">Equine roundworm</name>
    <dbReference type="NCBI Taxonomy" id="6256"/>
    <lineage>
        <taxon>Eukaryota</taxon>
        <taxon>Metazoa</taxon>
        <taxon>Ecdysozoa</taxon>
        <taxon>Nematoda</taxon>
        <taxon>Chromadorea</taxon>
        <taxon>Rhabditida</taxon>
        <taxon>Spirurina</taxon>
        <taxon>Ascaridomorpha</taxon>
        <taxon>Ascaridoidea</taxon>
        <taxon>Ascarididae</taxon>
        <taxon>Parascaris</taxon>
    </lineage>
</organism>
<dbReference type="PANTHER" id="PTHR32015:SF1">
    <property type="entry name" value="LIPASE"/>
    <property type="match status" value="1"/>
</dbReference>
<name>A0A914S375_PAREQ</name>
<keyword evidence="1" id="KW-1185">Reference proteome</keyword>
<sequence length="76" mass="8636">MNSKVTSINYRSRYEGSFIFTIYSTDDEYIGYEACGRIASAIDGQNKAVEETDLFHEETLKTTVATQFNLVTSHKE</sequence>
<accession>A0A914S375</accession>
<dbReference type="AlphaFoldDB" id="A0A914S375"/>
<dbReference type="Pfam" id="PF01674">
    <property type="entry name" value="Lipase_2"/>
    <property type="match status" value="1"/>
</dbReference>
<dbReference type="GO" id="GO:0016298">
    <property type="term" value="F:lipase activity"/>
    <property type="evidence" value="ECO:0007669"/>
    <property type="project" value="TreeGrafter"/>
</dbReference>
<dbReference type="WBParaSite" id="PEQ_0001278201-mRNA-1">
    <property type="protein sequence ID" value="PEQ_0001278201-mRNA-1"/>
    <property type="gene ID" value="PEQ_0001278201"/>
</dbReference>
<reference evidence="2" key="1">
    <citation type="submission" date="2022-11" db="UniProtKB">
        <authorList>
            <consortium name="WormBaseParasite"/>
        </authorList>
    </citation>
    <scope>IDENTIFICATION</scope>
</reference>
<proteinExistence type="predicted"/>
<protein>
    <submittedName>
        <fullName evidence="2">Uncharacterized protein</fullName>
    </submittedName>
</protein>
<dbReference type="Proteomes" id="UP000887564">
    <property type="component" value="Unplaced"/>
</dbReference>
<evidence type="ECO:0000313" key="2">
    <source>
        <dbReference type="WBParaSite" id="PEQ_0001278201-mRNA-1"/>
    </source>
</evidence>
<dbReference type="PANTHER" id="PTHR32015">
    <property type="entry name" value="FASTING INDUCED LIPASE"/>
    <property type="match status" value="1"/>
</dbReference>
<dbReference type="GO" id="GO:0016042">
    <property type="term" value="P:lipid catabolic process"/>
    <property type="evidence" value="ECO:0007669"/>
    <property type="project" value="InterPro"/>
</dbReference>
<dbReference type="InterPro" id="IPR002918">
    <property type="entry name" value="Lipase_EstA/Esterase_EstB"/>
</dbReference>
<evidence type="ECO:0000313" key="1">
    <source>
        <dbReference type="Proteomes" id="UP000887564"/>
    </source>
</evidence>